<evidence type="ECO:0008006" key="6">
    <source>
        <dbReference type="Google" id="ProtNLM"/>
    </source>
</evidence>
<name>A0A8S1BXK0_9INSE</name>
<organism evidence="4 5">
    <name type="scientific">Cloeon dipterum</name>
    <dbReference type="NCBI Taxonomy" id="197152"/>
    <lineage>
        <taxon>Eukaryota</taxon>
        <taxon>Metazoa</taxon>
        <taxon>Ecdysozoa</taxon>
        <taxon>Arthropoda</taxon>
        <taxon>Hexapoda</taxon>
        <taxon>Insecta</taxon>
        <taxon>Pterygota</taxon>
        <taxon>Palaeoptera</taxon>
        <taxon>Ephemeroptera</taxon>
        <taxon>Pisciforma</taxon>
        <taxon>Baetidae</taxon>
        <taxon>Cloeon</taxon>
    </lineage>
</organism>
<feature type="compositionally biased region" description="Acidic residues" evidence="3">
    <location>
        <begin position="361"/>
        <end position="371"/>
    </location>
</feature>
<reference evidence="4 5" key="1">
    <citation type="submission" date="2020-04" db="EMBL/GenBank/DDBJ databases">
        <authorList>
            <person name="Alioto T."/>
            <person name="Alioto T."/>
            <person name="Gomez Garrido J."/>
        </authorList>
    </citation>
    <scope>NUCLEOTIDE SEQUENCE [LARGE SCALE GENOMIC DNA]</scope>
</reference>
<feature type="region of interest" description="Disordered" evidence="3">
    <location>
        <begin position="337"/>
        <end position="371"/>
    </location>
</feature>
<dbReference type="EMBL" id="CADEPI010000016">
    <property type="protein sequence ID" value="CAB3364436.1"/>
    <property type="molecule type" value="Genomic_DNA"/>
</dbReference>
<dbReference type="PANTHER" id="PTHR32123">
    <property type="entry name" value="BICD FAMILY-LIKE CARGO ADAPTER"/>
    <property type="match status" value="1"/>
</dbReference>
<feature type="coiled-coil region" evidence="2">
    <location>
        <begin position="405"/>
        <end position="436"/>
    </location>
</feature>
<evidence type="ECO:0000256" key="3">
    <source>
        <dbReference type="SAM" id="MobiDB-lite"/>
    </source>
</evidence>
<dbReference type="OrthoDB" id="9451547at2759"/>
<feature type="region of interest" description="Disordered" evidence="3">
    <location>
        <begin position="252"/>
        <end position="307"/>
    </location>
</feature>
<evidence type="ECO:0000313" key="4">
    <source>
        <dbReference type="EMBL" id="CAB3364436.1"/>
    </source>
</evidence>
<evidence type="ECO:0000256" key="2">
    <source>
        <dbReference type="SAM" id="Coils"/>
    </source>
</evidence>
<gene>
    <name evidence="4" type="ORF">CLODIP_2_CD09287</name>
</gene>
<feature type="compositionally biased region" description="Basic and acidic residues" evidence="3">
    <location>
        <begin position="545"/>
        <end position="554"/>
    </location>
</feature>
<feature type="compositionally biased region" description="Low complexity" evidence="3">
    <location>
        <begin position="270"/>
        <end position="283"/>
    </location>
</feature>
<feature type="region of interest" description="Disordered" evidence="3">
    <location>
        <begin position="545"/>
        <end position="581"/>
    </location>
</feature>
<dbReference type="InterPro" id="IPR051149">
    <property type="entry name" value="Spindly/BICDR_Dynein_Adapter"/>
</dbReference>
<proteinExistence type="predicted"/>
<keyword evidence="5" id="KW-1185">Reference proteome</keyword>
<keyword evidence="1 2" id="KW-0175">Coiled coil</keyword>
<dbReference type="PANTHER" id="PTHR32123:SF13">
    <property type="entry name" value="BICAUDAL D-RELATED PROTEIN HOMOLOG"/>
    <property type="match status" value="1"/>
</dbReference>
<evidence type="ECO:0000313" key="5">
    <source>
        <dbReference type="Proteomes" id="UP000494165"/>
    </source>
</evidence>
<feature type="compositionally biased region" description="Polar residues" evidence="3">
    <location>
        <begin position="340"/>
        <end position="351"/>
    </location>
</feature>
<protein>
    <recommendedName>
        <fullName evidence="6">Bicaudal D-related protein homolog</fullName>
    </recommendedName>
</protein>
<evidence type="ECO:0000256" key="1">
    <source>
        <dbReference type="ARBA" id="ARBA00023054"/>
    </source>
</evidence>
<feature type="compositionally biased region" description="Basic and acidic residues" evidence="3">
    <location>
        <begin position="252"/>
        <end position="266"/>
    </location>
</feature>
<sequence length="581" mass="65979">MRSTTLAKDKLSPGSTLLSPISDGDKLELEDFIYEMQRRNEEIAAEGNNDDVYAQLAQKEKDLILAAELGKALLERNQELTRQNETLNEEFRLQHEALEQQKHSLRRQMTNLESESESKIIELTADVKELKAQVARREEALKQAESEKTRLVSELTEQNLRLTAQLKESRRREERLSSQLTAAREQFSLRKTSLQDHESHAEILREELDLMSDKCDELERQVTDLMEERASLQSALDDANERSHMLEKRFRDHEHQLRHAQRDSSDLRTPVSRVRASPSPVSAGQRSLLSEMETSSDDDLPPNLSPPLTVLELQREALSAWRALRGLCRELRKGEKDLNKSGQNSLDHLSTSSSGCSSSSEGEEDECDMHEDEGLGSLKAGRLSRVVSKLCRLVREGGVVSGPELLSLQAELHRAKESLAEAGRMLEERAAQLRRNNYETMQLQSKLGVSEAQLSATIEERDLARADHNASGDDALQEARKMRDSAVSARHRVEVDLAGARIEIMQVNSQLMEAVQQKIELSQQLEQWQMDMQHLLDDQMRNKLTEQEKLRRSGQDGGDGDLTPERPPRKSTMRLLSLFSR</sequence>
<accession>A0A8S1BXK0</accession>
<dbReference type="AlphaFoldDB" id="A0A8S1BXK0"/>
<dbReference type="Proteomes" id="UP000494165">
    <property type="component" value="Unassembled WGS sequence"/>
</dbReference>
<feature type="coiled-coil region" evidence="2">
    <location>
        <begin position="504"/>
        <end position="538"/>
    </location>
</feature>
<comment type="caution">
    <text evidence="4">The sequence shown here is derived from an EMBL/GenBank/DDBJ whole genome shotgun (WGS) entry which is preliminary data.</text>
</comment>